<organismHost>
    <name type="scientific">Bacillus subtilis</name>
    <dbReference type="NCBI Taxonomy" id="1423"/>
</organismHost>
<evidence type="ECO:0000313" key="1">
    <source>
        <dbReference type="EMBL" id="APZ82692.1"/>
    </source>
</evidence>
<organism evidence="1 2">
    <name type="scientific">Bacillus phage vB_BsuM-Goe3</name>
    <dbReference type="NCBI Taxonomy" id="1933063"/>
    <lineage>
        <taxon>Viruses</taxon>
        <taxon>Duplodnaviria</taxon>
        <taxon>Heunggongvirae</taxon>
        <taxon>Uroviricota</taxon>
        <taxon>Caudoviricetes</taxon>
        <taxon>Herelleviridae</taxon>
        <taxon>Bastillevirinae</taxon>
        <taxon>Grisebachstrassevirus</taxon>
        <taxon>Grisebachstrassevirus goe3</taxon>
    </lineage>
</organism>
<accession>A0A217ERF5</accession>
<evidence type="ECO:0000313" key="2">
    <source>
        <dbReference type="Proteomes" id="UP000221795"/>
    </source>
</evidence>
<name>A0A217ERF5_BPGO3</name>
<gene>
    <name evidence="1" type="ORF">Goe3_c23100</name>
</gene>
<dbReference type="Proteomes" id="UP000221795">
    <property type="component" value="Segment"/>
</dbReference>
<protein>
    <submittedName>
        <fullName evidence="1">Uncharacterized protein</fullName>
    </submittedName>
</protein>
<sequence length="78" mass="9078">MLTKAQKEQIEDTYRENMEYEEYAFCAGVYTTLCLAGEYDFAAYLKEKYDTTDDDENLGYDASTGGILYDNPFKHEKE</sequence>
<keyword evidence="2" id="KW-1185">Reference proteome</keyword>
<dbReference type="EMBL" id="KY368640">
    <property type="protein sequence ID" value="APZ82692.1"/>
    <property type="molecule type" value="Genomic_DNA"/>
</dbReference>
<reference evidence="1" key="1">
    <citation type="journal article" date="2017" name="Viruses">
        <title>Characterization of Bacillus subtilis Viruses vB_BsuM-Goe2 and vB_BsuM-Goe3.</title>
        <authorList>
            <person name="Willms I.M."/>
            <person name="Hoppert M."/>
            <person name="Hertel R."/>
        </authorList>
    </citation>
    <scope>NUCLEOTIDE SEQUENCE [LARGE SCALE GENOMIC DNA]</scope>
</reference>
<proteinExistence type="predicted"/>